<reference evidence="3 5" key="2">
    <citation type="journal article" date="2014" name="PLoS Genet.">
        <title>Phylogenetically driven sequencing of extremely halophilic archaea reveals strategies for static and dynamic osmo-response.</title>
        <authorList>
            <person name="Becker E.A."/>
            <person name="Seitzer P.M."/>
            <person name="Tritt A."/>
            <person name="Larsen D."/>
            <person name="Krusor M."/>
            <person name="Yao A.I."/>
            <person name="Wu D."/>
            <person name="Madern D."/>
            <person name="Eisen J.A."/>
            <person name="Darling A.E."/>
            <person name="Facciotti M.T."/>
        </authorList>
    </citation>
    <scope>NUCLEOTIDE SEQUENCE [LARGE SCALE GENOMIC DNA]</scope>
    <source>
        <strain evidence="3">B3</strain>
        <strain evidence="5">DSM 18796 / CECT 7217 / JCM 14584 / KCTC 4019 / B3</strain>
    </source>
</reference>
<evidence type="ECO:0000313" key="5">
    <source>
        <dbReference type="Proteomes" id="UP000011645"/>
    </source>
</evidence>
<evidence type="ECO:0000313" key="2">
    <source>
        <dbReference type="EMBL" id="ADJ14853.1"/>
    </source>
</evidence>
<dbReference type="OrthoDB" id="268801at2157"/>
<protein>
    <recommendedName>
        <fullName evidence="1">DUF8159 domain-containing protein</fullName>
    </recommendedName>
</protein>
<dbReference type="EMBL" id="AOHV01000015">
    <property type="protein sequence ID" value="ELY39435.1"/>
    <property type="molecule type" value="Genomic_DNA"/>
</dbReference>
<dbReference type="AlphaFoldDB" id="D8J296"/>
<evidence type="ECO:0000259" key="1">
    <source>
        <dbReference type="Pfam" id="PF26490"/>
    </source>
</evidence>
<sequence length="195" mass="20176">MDDPSCSRRALLARGAGGLVALGGLSGCVAEVGEQFPPNREWPTGEYVPALPVTKRSDVLVAGIEALAERDIEDETEFEETLSEHGVAVETVERERGALTVEYVATGLGDGGVFQDLGPIAGAYAAIVGAGYEAAFLDVTILDGGSTVFGAAEVETSWALEYHQGTASATEYGERVAGTVESRHSPAGIGSATEE</sequence>
<dbReference type="EMBL" id="CP002062">
    <property type="protein sequence ID" value="ADJ14853.1"/>
    <property type="molecule type" value="Genomic_DNA"/>
</dbReference>
<dbReference type="Proteomes" id="UP000000390">
    <property type="component" value="Chromosome"/>
</dbReference>
<evidence type="ECO:0000313" key="3">
    <source>
        <dbReference type="EMBL" id="ELY39435.1"/>
    </source>
</evidence>
<dbReference type="KEGG" id="hje:HacjB3_07340"/>
<dbReference type="STRING" id="795797.HacjB3_07340"/>
<dbReference type="InterPro" id="IPR058473">
    <property type="entry name" value="DUF8159"/>
</dbReference>
<reference evidence="2 4" key="1">
    <citation type="journal article" date="2010" name="J. Bacteriol.">
        <title>Complete genome sequence of Halalkalicoccus jeotgali B3(T), an extremely halophilic archaeon.</title>
        <authorList>
            <person name="Roh S.W."/>
            <person name="Nam Y.D."/>
            <person name="Nam S.H."/>
            <person name="Choi S.H."/>
            <person name="Park H.S."/>
            <person name="Bae J.W."/>
        </authorList>
    </citation>
    <scope>NUCLEOTIDE SEQUENCE [LARGE SCALE GENOMIC DNA]</scope>
    <source>
        <strain evidence="2">B3</strain>
        <strain evidence="4">DSM 18796 / CECT 7217 / JCM 14584 / KCTC 4019 / B3</strain>
    </source>
</reference>
<dbReference type="RefSeq" id="WP_008415158.1">
    <property type="nucleotide sequence ID" value="NC_014297.1"/>
</dbReference>
<organism evidence="2 4">
    <name type="scientific">Halalkalicoccus jeotgali (strain DSM 18796 / CECT 7217 / JCM 14584 / KCTC 4019 / B3)</name>
    <dbReference type="NCBI Taxonomy" id="795797"/>
    <lineage>
        <taxon>Archaea</taxon>
        <taxon>Methanobacteriati</taxon>
        <taxon>Methanobacteriota</taxon>
        <taxon>Stenosarchaea group</taxon>
        <taxon>Halobacteria</taxon>
        <taxon>Halobacteriales</taxon>
        <taxon>Halococcaceae</taxon>
        <taxon>Halalkalicoccus</taxon>
    </lineage>
</organism>
<accession>D8J296</accession>
<feature type="domain" description="DUF8159" evidence="1">
    <location>
        <begin position="72"/>
        <end position="183"/>
    </location>
</feature>
<dbReference type="HOGENOM" id="CLU_1369507_0_0_2"/>
<gene>
    <name evidence="2" type="ordered locus">HacjB3_07340</name>
    <name evidence="3" type="ORF">C497_05747</name>
</gene>
<dbReference type="Pfam" id="PF26490">
    <property type="entry name" value="DUF8159"/>
    <property type="match status" value="1"/>
</dbReference>
<name>D8J296_HALJB</name>
<evidence type="ECO:0000313" key="4">
    <source>
        <dbReference type="Proteomes" id="UP000000390"/>
    </source>
</evidence>
<proteinExistence type="predicted"/>
<dbReference type="PATRIC" id="fig|795797.18.peg.1457"/>
<keyword evidence="5" id="KW-1185">Reference proteome</keyword>
<dbReference type="GeneID" id="9419268"/>
<dbReference type="eggNOG" id="arCOG06310">
    <property type="taxonomic scope" value="Archaea"/>
</dbReference>
<dbReference type="Proteomes" id="UP000011645">
    <property type="component" value="Unassembled WGS sequence"/>
</dbReference>